<feature type="domain" description="Dihydroprymidine dehydrogenase" evidence="3">
    <location>
        <begin position="56"/>
        <end position="149"/>
    </location>
</feature>
<dbReference type="Pfam" id="PF13450">
    <property type="entry name" value="NAD_binding_8"/>
    <property type="match status" value="1"/>
</dbReference>
<dbReference type="PANTHER" id="PTHR43073">
    <property type="entry name" value="DIHYDROPYRIMIDINE DEHYDROGENASE [NADP(+)]"/>
    <property type="match status" value="1"/>
</dbReference>
<evidence type="ECO:0000259" key="2">
    <source>
        <dbReference type="Pfam" id="PF10589"/>
    </source>
</evidence>
<dbReference type="GO" id="GO:0016491">
    <property type="term" value="F:oxidoreductase activity"/>
    <property type="evidence" value="ECO:0007669"/>
    <property type="project" value="UniProtKB-KW"/>
</dbReference>
<sequence length="239" mass="26051">TLTRITRGEGRMEDIDTIRELGDTITEASLCGLGQACAKPALSTLKYFLKEYEDHIQEHRCAGAVCDAMVISACQHACPAGIDVPNYVAAIAEGDYEKSVEIIRERNPFPAVCGRICIHPCEYKCRRGELDQPVAIRALKRVASDWYFTNIGPAREPFPVTRKEKVAIVGAGPAGLTCAYYLAKMGYRTTVFEAQSVAGGMLGIAVPEFRLPRQVIADEIQYIENCGGSGLPRGGLPPR</sequence>
<protein>
    <recommendedName>
        <fullName evidence="5">Dihydroprymidine dehydrogenase domain-containing protein</fullName>
    </recommendedName>
</protein>
<dbReference type="EMBL" id="BART01027781">
    <property type="protein sequence ID" value="GAG97220.1"/>
    <property type="molecule type" value="Genomic_DNA"/>
</dbReference>
<reference evidence="4" key="1">
    <citation type="journal article" date="2014" name="Front. Microbiol.">
        <title>High frequency of phylogenetically diverse reductive dehalogenase-homologous genes in deep subseafloor sedimentary metagenomes.</title>
        <authorList>
            <person name="Kawai M."/>
            <person name="Futagami T."/>
            <person name="Toyoda A."/>
            <person name="Takaki Y."/>
            <person name="Nishi S."/>
            <person name="Hori S."/>
            <person name="Arai W."/>
            <person name="Tsubouchi T."/>
            <person name="Morono Y."/>
            <person name="Uchiyama I."/>
            <person name="Ito T."/>
            <person name="Fujiyama A."/>
            <person name="Inagaki F."/>
            <person name="Takami H."/>
        </authorList>
    </citation>
    <scope>NUCLEOTIDE SEQUENCE</scope>
    <source>
        <strain evidence="4">Expedition CK06-06</strain>
    </source>
</reference>
<feature type="non-terminal residue" evidence="4">
    <location>
        <position position="1"/>
    </location>
</feature>
<dbReference type="InterPro" id="IPR009051">
    <property type="entry name" value="Helical_ferredxn"/>
</dbReference>
<evidence type="ECO:0000313" key="4">
    <source>
        <dbReference type="EMBL" id="GAG97220.1"/>
    </source>
</evidence>
<evidence type="ECO:0000259" key="3">
    <source>
        <dbReference type="Pfam" id="PF14691"/>
    </source>
</evidence>
<dbReference type="Gene3D" id="1.10.1060.10">
    <property type="entry name" value="Alpha-helical ferredoxin"/>
    <property type="match status" value="1"/>
</dbReference>
<dbReference type="GO" id="GO:0051539">
    <property type="term" value="F:4 iron, 4 sulfur cluster binding"/>
    <property type="evidence" value="ECO:0007669"/>
    <property type="project" value="InterPro"/>
</dbReference>
<dbReference type="Pfam" id="PF10589">
    <property type="entry name" value="NADH_4Fe-4S"/>
    <property type="match status" value="1"/>
</dbReference>
<proteinExistence type="predicted"/>
<feature type="domain" description="NADH-ubiquinone oxidoreductase 51kDa subunit iron-sulphur binding" evidence="2">
    <location>
        <begin position="2"/>
        <end position="55"/>
    </location>
</feature>
<dbReference type="SUPFAM" id="SSF140490">
    <property type="entry name" value="Nqo1C-terminal domain-like"/>
    <property type="match status" value="1"/>
</dbReference>
<dbReference type="Pfam" id="PF14691">
    <property type="entry name" value="Fer4_20"/>
    <property type="match status" value="1"/>
</dbReference>
<dbReference type="Gene3D" id="3.50.50.60">
    <property type="entry name" value="FAD/NAD(P)-binding domain"/>
    <property type="match status" value="1"/>
</dbReference>
<accession>X1BQB4</accession>
<dbReference type="InterPro" id="IPR028261">
    <property type="entry name" value="DPD_II"/>
</dbReference>
<gene>
    <name evidence="4" type="ORF">S01H4_49161</name>
</gene>
<dbReference type="SUPFAM" id="SSF51971">
    <property type="entry name" value="Nucleotide-binding domain"/>
    <property type="match status" value="1"/>
</dbReference>
<evidence type="ECO:0000256" key="1">
    <source>
        <dbReference type="ARBA" id="ARBA00023002"/>
    </source>
</evidence>
<evidence type="ECO:0008006" key="5">
    <source>
        <dbReference type="Google" id="ProtNLM"/>
    </source>
</evidence>
<keyword evidence="1" id="KW-0560">Oxidoreductase</keyword>
<comment type="caution">
    <text evidence="4">The sequence shown here is derived from an EMBL/GenBank/DDBJ whole genome shotgun (WGS) entry which is preliminary data.</text>
</comment>
<dbReference type="InterPro" id="IPR036188">
    <property type="entry name" value="FAD/NAD-bd_sf"/>
</dbReference>
<dbReference type="PRINTS" id="PR00419">
    <property type="entry name" value="ADXRDTASE"/>
</dbReference>
<dbReference type="InterPro" id="IPR019575">
    <property type="entry name" value="Nuop51_4Fe4S-bd"/>
</dbReference>
<dbReference type="InterPro" id="IPR037207">
    <property type="entry name" value="Nuop51_4Fe4S-bd_sf"/>
</dbReference>
<dbReference type="PANTHER" id="PTHR43073:SF2">
    <property type="entry name" value="DIHYDROPYRIMIDINE DEHYDROGENASE [NADP(+)]"/>
    <property type="match status" value="1"/>
</dbReference>
<name>X1BQB4_9ZZZZ</name>
<dbReference type="AlphaFoldDB" id="X1BQB4"/>
<organism evidence="4">
    <name type="scientific">marine sediment metagenome</name>
    <dbReference type="NCBI Taxonomy" id="412755"/>
    <lineage>
        <taxon>unclassified sequences</taxon>
        <taxon>metagenomes</taxon>
        <taxon>ecological metagenomes</taxon>
    </lineage>
</organism>